<evidence type="ECO:0000313" key="4">
    <source>
        <dbReference type="Proteomes" id="UP000663852"/>
    </source>
</evidence>
<feature type="compositionally biased region" description="Polar residues" evidence="1">
    <location>
        <begin position="20"/>
        <end position="34"/>
    </location>
</feature>
<dbReference type="Proteomes" id="UP000663852">
    <property type="component" value="Unassembled WGS sequence"/>
</dbReference>
<sequence>MTKINKYWKKREQMAESPENFDSLSQRSPVQLSAKQLHAKRFHSHSSHDQKKKPPLREQVSKTPKNAVKLKQAAIPVHFTWALILTISCFFLIGPIWTLYKTIQLRRMIERREVDAAARLSHKITTVLTILTVLGAFAWVAILFCTVGLILTGVLLQKKLI</sequence>
<protein>
    <submittedName>
        <fullName evidence="3">Uncharacterized protein</fullName>
    </submittedName>
</protein>
<dbReference type="OrthoDB" id="10040335at2759"/>
<reference evidence="3" key="1">
    <citation type="submission" date="2021-02" db="EMBL/GenBank/DDBJ databases">
        <authorList>
            <person name="Nowell W R."/>
        </authorList>
    </citation>
    <scope>NUCLEOTIDE SEQUENCE</scope>
</reference>
<proteinExistence type="predicted"/>
<keyword evidence="2" id="KW-0812">Transmembrane</keyword>
<feature type="transmembrane region" description="Helical" evidence="2">
    <location>
        <begin position="79"/>
        <end position="100"/>
    </location>
</feature>
<evidence type="ECO:0000256" key="2">
    <source>
        <dbReference type="SAM" id="Phobius"/>
    </source>
</evidence>
<dbReference type="EMBL" id="CAJNOJ010000052">
    <property type="protein sequence ID" value="CAF0968756.1"/>
    <property type="molecule type" value="Genomic_DNA"/>
</dbReference>
<keyword evidence="2" id="KW-0472">Membrane</keyword>
<keyword evidence="2" id="KW-1133">Transmembrane helix</keyword>
<evidence type="ECO:0000256" key="1">
    <source>
        <dbReference type="SAM" id="MobiDB-lite"/>
    </source>
</evidence>
<evidence type="ECO:0000313" key="3">
    <source>
        <dbReference type="EMBL" id="CAF0968756.1"/>
    </source>
</evidence>
<dbReference type="AlphaFoldDB" id="A0A814EFW3"/>
<feature type="region of interest" description="Disordered" evidence="1">
    <location>
        <begin position="1"/>
        <end position="64"/>
    </location>
</feature>
<organism evidence="3 4">
    <name type="scientific">Adineta ricciae</name>
    <name type="common">Rotifer</name>
    <dbReference type="NCBI Taxonomy" id="249248"/>
    <lineage>
        <taxon>Eukaryota</taxon>
        <taxon>Metazoa</taxon>
        <taxon>Spiralia</taxon>
        <taxon>Gnathifera</taxon>
        <taxon>Rotifera</taxon>
        <taxon>Eurotatoria</taxon>
        <taxon>Bdelloidea</taxon>
        <taxon>Adinetida</taxon>
        <taxon>Adinetidae</taxon>
        <taxon>Adineta</taxon>
    </lineage>
</organism>
<feature type="compositionally biased region" description="Basic residues" evidence="1">
    <location>
        <begin position="37"/>
        <end position="54"/>
    </location>
</feature>
<feature type="transmembrane region" description="Helical" evidence="2">
    <location>
        <begin position="130"/>
        <end position="156"/>
    </location>
</feature>
<comment type="caution">
    <text evidence="3">The sequence shown here is derived from an EMBL/GenBank/DDBJ whole genome shotgun (WGS) entry which is preliminary data.</text>
</comment>
<accession>A0A814EFW3</accession>
<name>A0A814EFW3_ADIRI</name>
<gene>
    <name evidence="3" type="ORF">EDS130_LOCUS13259</name>
</gene>